<dbReference type="AlphaFoldDB" id="A0A139AZD4"/>
<dbReference type="Pfam" id="PF03109">
    <property type="entry name" value="ABC1"/>
    <property type="match status" value="1"/>
</dbReference>
<dbReference type="GO" id="GO:0005739">
    <property type="term" value="C:mitochondrion"/>
    <property type="evidence" value="ECO:0007669"/>
    <property type="project" value="TreeGrafter"/>
</dbReference>
<dbReference type="SUPFAM" id="SSF56112">
    <property type="entry name" value="Protein kinase-like (PK-like)"/>
    <property type="match status" value="1"/>
</dbReference>
<keyword evidence="5" id="KW-1185">Reference proteome</keyword>
<dbReference type="Proteomes" id="UP000070544">
    <property type="component" value="Unassembled WGS sequence"/>
</dbReference>
<feature type="domain" description="ABC1 atypical kinase-like" evidence="3">
    <location>
        <begin position="133"/>
        <end position="353"/>
    </location>
</feature>
<dbReference type="PANTHER" id="PTHR45890">
    <property type="entry name" value="AARF DOMAIN CONTAINING KINASE 2 (PREDICTED)"/>
    <property type="match status" value="1"/>
</dbReference>
<dbReference type="InterPro" id="IPR052402">
    <property type="entry name" value="ADCK_kinase"/>
</dbReference>
<dbReference type="CDD" id="cd13971">
    <property type="entry name" value="ADCK2-like"/>
    <property type="match status" value="1"/>
</dbReference>
<dbReference type="EMBL" id="KQ965731">
    <property type="protein sequence ID" value="KXS22091.1"/>
    <property type="molecule type" value="Genomic_DNA"/>
</dbReference>
<protein>
    <submittedName>
        <fullName evidence="4">ABC1-domain-containing protein</fullName>
    </submittedName>
</protein>
<feature type="compositionally biased region" description="Low complexity" evidence="2">
    <location>
        <begin position="12"/>
        <end position="22"/>
    </location>
</feature>
<evidence type="ECO:0000256" key="1">
    <source>
        <dbReference type="ARBA" id="ARBA00009670"/>
    </source>
</evidence>
<evidence type="ECO:0000256" key="2">
    <source>
        <dbReference type="SAM" id="MobiDB-lite"/>
    </source>
</evidence>
<dbReference type="OrthoDB" id="1290869at2759"/>
<gene>
    <name evidence="4" type="ORF">M427DRAFT_93073</name>
</gene>
<feature type="region of interest" description="Disordered" evidence="2">
    <location>
        <begin position="1"/>
        <end position="23"/>
    </location>
</feature>
<dbReference type="InterPro" id="IPR011009">
    <property type="entry name" value="Kinase-like_dom_sf"/>
</dbReference>
<comment type="similarity">
    <text evidence="1">Belongs to the protein kinase superfamily. ADCK protein kinase family.</text>
</comment>
<reference evidence="4 5" key="1">
    <citation type="journal article" date="2015" name="Genome Biol. Evol.">
        <title>Phylogenomic analyses indicate that early fungi evolved digesting cell walls of algal ancestors of land plants.</title>
        <authorList>
            <person name="Chang Y."/>
            <person name="Wang S."/>
            <person name="Sekimoto S."/>
            <person name="Aerts A.L."/>
            <person name="Choi C."/>
            <person name="Clum A."/>
            <person name="LaButti K.M."/>
            <person name="Lindquist E.A."/>
            <person name="Yee Ngan C."/>
            <person name="Ohm R.A."/>
            <person name="Salamov A.A."/>
            <person name="Grigoriev I.V."/>
            <person name="Spatafora J.W."/>
            <person name="Berbee M.L."/>
        </authorList>
    </citation>
    <scope>NUCLEOTIDE SEQUENCE [LARGE SCALE GENOMIC DNA]</scope>
    <source>
        <strain evidence="4 5">JEL478</strain>
    </source>
</reference>
<name>A0A139AZD4_GONPJ</name>
<proteinExistence type="inferred from homology"/>
<dbReference type="InterPro" id="IPR004147">
    <property type="entry name" value="ABC1_dom"/>
</dbReference>
<organism evidence="4 5">
    <name type="scientific">Gonapodya prolifera (strain JEL478)</name>
    <name type="common">Monoblepharis prolifera</name>
    <dbReference type="NCBI Taxonomy" id="1344416"/>
    <lineage>
        <taxon>Eukaryota</taxon>
        <taxon>Fungi</taxon>
        <taxon>Fungi incertae sedis</taxon>
        <taxon>Chytridiomycota</taxon>
        <taxon>Chytridiomycota incertae sedis</taxon>
        <taxon>Monoblepharidomycetes</taxon>
        <taxon>Monoblepharidales</taxon>
        <taxon>Gonapodyaceae</taxon>
        <taxon>Gonapodya</taxon>
    </lineage>
</organism>
<accession>A0A139AZD4</accession>
<evidence type="ECO:0000259" key="3">
    <source>
        <dbReference type="Pfam" id="PF03109"/>
    </source>
</evidence>
<dbReference type="STRING" id="1344416.A0A139AZD4"/>
<sequence>MDPASKDIFQTSSSPEPSVSISHKPVHGERFWSRSSIVSSLRTLSLIIPRPIQIFFRLVTLVFRFLPALLSIPALFFGELVEDDASQRAGALWWYGVLVECMERAGPTFIKLAQWASTREDLLPPALTTALSRLQADARPHSWEDTRRAVREAFGMDVEDMFESLERTPWGVGAIAQVHRGVLNPLHTPPSFSPTDPPYCAVKILHPDVAVTISLDLAIIHGVARLAGWLIPGVKWLALEDEVDTFGKMMKAQLDLRAEATNVDEFRKRWEGDLGRRSRRDVCFPIVVRPYVSEKVLVETFEVAIPFTQFISGPRTPADPLLARIGLDTLLTMLAVDNFVHVDMHPGNMLVTFRPPSIMNESLLARALHAIEDLLPGSPTKTVTTPESSKSSEITDGHDRLLIADPSEWPEIVGDMCRDGYRPHLVLLDCGLVSKLSAKDLRNFLDLFTAVVSGRGEEAGRLMVERSRNPDSCIDRVGFSRAIATILADARERTLALKDIGVGDILTRVFQVVRKYRVQFEGEFVNTVVSIVLVEGIGRRLDPDLDLLAFAAKYLGKIEDTIREAGGELATKDKVDLQKTIALTKIGSIYRQAAKATRANEKEVSGDVLDK</sequence>
<evidence type="ECO:0000313" key="5">
    <source>
        <dbReference type="Proteomes" id="UP000070544"/>
    </source>
</evidence>
<dbReference type="OMA" id="SMVRTHH"/>
<evidence type="ECO:0000313" key="4">
    <source>
        <dbReference type="EMBL" id="KXS22091.1"/>
    </source>
</evidence>
<dbReference type="PANTHER" id="PTHR45890:SF1">
    <property type="entry name" value="AARF DOMAIN CONTAINING KINASE 2"/>
    <property type="match status" value="1"/>
</dbReference>
<dbReference type="InterPro" id="IPR044095">
    <property type="entry name" value="ADCK2_dom"/>
</dbReference>